<evidence type="ECO:0000313" key="2">
    <source>
        <dbReference type="Proteomes" id="UP000221506"/>
    </source>
</evidence>
<organism evidence="1 2">
    <name type="scientific">Aeromonas phage phiA8-29</name>
    <dbReference type="NCBI Taxonomy" id="1978922"/>
    <lineage>
        <taxon>Viruses</taxon>
        <taxon>Duplodnaviria</taxon>
        <taxon>Heunggongvirae</taxon>
        <taxon>Uroviricota</taxon>
        <taxon>Caudoviricetes</taxon>
        <taxon>Pantevenvirales</taxon>
        <taxon>Ackermannviridae</taxon>
        <taxon>Tedavirus</taxon>
        <taxon>Tedavirus A829</taxon>
    </lineage>
</organism>
<dbReference type="EMBL" id="KY914485">
    <property type="protein sequence ID" value="ARK07982.1"/>
    <property type="molecule type" value="Genomic_DNA"/>
</dbReference>
<accession>A0A1W6DYW5</accession>
<reference evidence="1 2" key="1">
    <citation type="submission" date="2017-04" db="EMBL/GenBank/DDBJ databases">
        <title>Complete genome sequence and characterization of temperature-dependent bacteriophage phiA8-29 infecting Aeromonas.</title>
        <authorList>
            <person name="He Y."/>
            <person name="Yang H."/>
        </authorList>
    </citation>
    <scope>NUCLEOTIDE SEQUENCE [LARGE SCALE GENOMIC DNA]</scope>
</reference>
<gene>
    <name evidence="1" type="ORF">phiA829_162</name>
</gene>
<proteinExistence type="predicted"/>
<protein>
    <submittedName>
        <fullName evidence="1">Putative neck protein</fullName>
    </submittedName>
</protein>
<sequence>MLNTQADFSAYCLRKLGDPVIQINLAQSQIDDAVEDAILKFVEYHRDGFEEHYFIHTFTTQVDADLREFDIPANLGIDDVIEVIPVNGSTIQNGRFDTYAWQAGAAITSPISGGWANTSLQDYSVMMQRFADLSAVLGEVFCFRFSKYRRKCKLMFRVSEGESIALKTYRRIDPRVSGNEDAWNEPWLKAYATALIKERWGNVLIKAGGVRLVGGVELNGQLILDSAKEEIRELDELLKKGHQEPVNFFVG</sequence>
<name>A0A1W6DYW5_9CAUD</name>
<dbReference type="Proteomes" id="UP000221506">
    <property type="component" value="Segment"/>
</dbReference>
<keyword evidence="2" id="KW-1185">Reference proteome</keyword>
<evidence type="ECO:0000313" key="1">
    <source>
        <dbReference type="EMBL" id="ARK07982.1"/>
    </source>
</evidence>